<feature type="non-terminal residue" evidence="2">
    <location>
        <position position="1"/>
    </location>
</feature>
<evidence type="ECO:0000313" key="3">
    <source>
        <dbReference type="Proteomes" id="UP000522663"/>
    </source>
</evidence>
<accession>A0A7K9Y3L2</accession>
<keyword evidence="3" id="KW-1185">Reference proteome</keyword>
<protein>
    <submittedName>
        <fullName evidence="2">RK kinase</fullName>
    </submittedName>
</protein>
<feature type="non-terminal residue" evidence="2">
    <location>
        <position position="98"/>
    </location>
</feature>
<dbReference type="Pfam" id="PF00615">
    <property type="entry name" value="RGS"/>
    <property type="match status" value="1"/>
</dbReference>
<dbReference type="PROSITE" id="PS50132">
    <property type="entry name" value="RGS"/>
    <property type="match status" value="1"/>
</dbReference>
<dbReference type="InterPro" id="IPR036305">
    <property type="entry name" value="RGS_sf"/>
</dbReference>
<reference evidence="2 3" key="1">
    <citation type="submission" date="2019-09" db="EMBL/GenBank/DDBJ databases">
        <title>Bird 10,000 Genomes (B10K) Project - Family phase.</title>
        <authorList>
            <person name="Zhang G."/>
        </authorList>
    </citation>
    <scope>NUCLEOTIDE SEQUENCE [LARGE SCALE GENOMIC DNA]</scope>
    <source>
        <strain evidence="2">B10K-DU-001-53</strain>
        <tissue evidence="2">Muscle</tissue>
    </source>
</reference>
<dbReference type="Gene3D" id="1.10.167.10">
    <property type="entry name" value="Regulator of G-protein Signalling 4, domain 2"/>
    <property type="match status" value="1"/>
</dbReference>
<comment type="caution">
    <text evidence="2">The sequence shown here is derived from an EMBL/GenBank/DDBJ whole genome shotgun (WGS) entry which is preliminary data.</text>
</comment>
<dbReference type="OrthoDB" id="9361401at2759"/>
<organism evidence="2 3">
    <name type="scientific">Odontophorus gujanensis</name>
    <name type="common">marbled wood quail</name>
    <dbReference type="NCBI Taxonomy" id="886794"/>
    <lineage>
        <taxon>Eukaryota</taxon>
        <taxon>Metazoa</taxon>
        <taxon>Chordata</taxon>
        <taxon>Craniata</taxon>
        <taxon>Vertebrata</taxon>
        <taxon>Euteleostomi</taxon>
        <taxon>Archelosauria</taxon>
        <taxon>Archosauria</taxon>
        <taxon>Dinosauria</taxon>
        <taxon>Saurischia</taxon>
        <taxon>Theropoda</taxon>
        <taxon>Coelurosauria</taxon>
        <taxon>Aves</taxon>
        <taxon>Neognathae</taxon>
        <taxon>Galloanserae</taxon>
        <taxon>Galliformes</taxon>
        <taxon>Odontophoridae</taxon>
        <taxon>Odontophorus</taxon>
    </lineage>
</organism>
<keyword evidence="2" id="KW-0808">Transferase</keyword>
<dbReference type="InterPro" id="IPR016137">
    <property type="entry name" value="RGS"/>
</dbReference>
<proteinExistence type="predicted"/>
<name>A0A7K9Y3L2_9GALL</name>
<dbReference type="InterPro" id="IPR044926">
    <property type="entry name" value="RGS_subdomain_2"/>
</dbReference>
<sequence>QDGGPKQDGSGEEDTSFRWQCVEQPIGKRLFRQFLQATPGLAAAGALWEELEAFECCEEGEKSAAADRIRKRFFTEGGAEHCGFLSAAATAPPAGESS</sequence>
<feature type="domain" description="RGS" evidence="1">
    <location>
        <begin position="22"/>
        <end position="75"/>
    </location>
</feature>
<evidence type="ECO:0000259" key="1">
    <source>
        <dbReference type="PROSITE" id="PS50132"/>
    </source>
</evidence>
<gene>
    <name evidence="2" type="primary">Grk1</name>
    <name evidence="2" type="ORF">ODOGUJ_R15312</name>
</gene>
<dbReference type="SUPFAM" id="SSF48097">
    <property type="entry name" value="Regulator of G-protein signaling, RGS"/>
    <property type="match status" value="1"/>
</dbReference>
<dbReference type="Proteomes" id="UP000522663">
    <property type="component" value="Unassembled WGS sequence"/>
</dbReference>
<keyword evidence="2" id="KW-0418">Kinase</keyword>
<dbReference type="EMBL" id="VXAB01000614">
    <property type="protein sequence ID" value="NXJ03760.1"/>
    <property type="molecule type" value="Genomic_DNA"/>
</dbReference>
<evidence type="ECO:0000313" key="2">
    <source>
        <dbReference type="EMBL" id="NXJ03760.1"/>
    </source>
</evidence>
<dbReference type="GO" id="GO:0016301">
    <property type="term" value="F:kinase activity"/>
    <property type="evidence" value="ECO:0007669"/>
    <property type="project" value="UniProtKB-KW"/>
</dbReference>
<dbReference type="AlphaFoldDB" id="A0A7K9Y3L2"/>